<feature type="domain" description="Alcohol dehydrogenase-like C-terminal" evidence="3">
    <location>
        <begin position="133"/>
        <end position="229"/>
    </location>
</feature>
<accession>A0A0Q0YT16</accession>
<dbReference type="GO" id="GO:0003960">
    <property type="term" value="F:quinone reductase (NADPH) activity"/>
    <property type="evidence" value="ECO:0007669"/>
    <property type="project" value="UniProtKB-EC"/>
</dbReference>
<dbReference type="AlphaFoldDB" id="A0A0Q0YT16"/>
<evidence type="ECO:0000313" key="4">
    <source>
        <dbReference type="EMBL" id="KQB85540.1"/>
    </source>
</evidence>
<evidence type="ECO:0000256" key="2">
    <source>
        <dbReference type="ARBA" id="ARBA00023002"/>
    </source>
</evidence>
<dbReference type="RefSeq" id="WP_055121859.1">
    <property type="nucleotide sequence ID" value="NZ_LKST01000001.1"/>
</dbReference>
<dbReference type="Pfam" id="PF00107">
    <property type="entry name" value="ADH_zinc_N"/>
    <property type="match status" value="1"/>
</dbReference>
<dbReference type="InterPro" id="IPR036291">
    <property type="entry name" value="NAD(P)-bd_dom_sf"/>
</dbReference>
<evidence type="ECO:0000313" key="5">
    <source>
        <dbReference type="Proteomes" id="UP000050517"/>
    </source>
</evidence>
<dbReference type="InterPro" id="IPR011032">
    <property type="entry name" value="GroES-like_sf"/>
</dbReference>
<dbReference type="SUPFAM" id="SSF51735">
    <property type="entry name" value="NAD(P)-binding Rossmann-fold domains"/>
    <property type="match status" value="1"/>
</dbReference>
<dbReference type="Proteomes" id="UP000050517">
    <property type="component" value="Unassembled WGS sequence"/>
</dbReference>
<dbReference type="PANTHER" id="PTHR48106">
    <property type="entry name" value="QUINONE OXIDOREDUCTASE PIG3-RELATED"/>
    <property type="match status" value="1"/>
</dbReference>
<reference evidence="4 5" key="1">
    <citation type="submission" date="2015-10" db="EMBL/GenBank/DDBJ databases">
        <title>Corynebacteirum lowii and Corynebacterium oculi species nova, derived from human clinical disease and and emended description of Corynebacterium mastiditis.</title>
        <authorList>
            <person name="Bernard K."/>
            <person name="Pacheco A.L."/>
            <person name="Mcdougall C."/>
            <person name="Burtx T."/>
            <person name="Weibe D."/>
            <person name="Tyler S."/>
            <person name="Olson A.B."/>
            <person name="Cnockaert M."/>
            <person name="Eguchi H."/>
            <person name="Kuwahara T."/>
            <person name="Nakayama-Imaohji H."/>
            <person name="Boudewijins M."/>
            <person name="Van Hoecke F."/>
            <person name="Bernier A.-M."/>
            <person name="Vandamme P."/>
        </authorList>
    </citation>
    <scope>NUCLEOTIDE SEQUENCE [LARGE SCALE GENOMIC DNA]</scope>
    <source>
        <strain evidence="4 5">NML 130210</strain>
    </source>
</reference>
<dbReference type="SUPFAM" id="SSF50129">
    <property type="entry name" value="GroES-like"/>
    <property type="match status" value="1"/>
</dbReference>
<dbReference type="GO" id="GO:0035925">
    <property type="term" value="F:mRNA 3'-UTR AU-rich region binding"/>
    <property type="evidence" value="ECO:0007669"/>
    <property type="project" value="TreeGrafter"/>
</dbReference>
<dbReference type="EC" id="1.6.5.5" evidence="4"/>
<dbReference type="EMBL" id="LKST01000001">
    <property type="protein sequence ID" value="KQB85540.1"/>
    <property type="molecule type" value="Genomic_DNA"/>
</dbReference>
<evidence type="ECO:0000256" key="1">
    <source>
        <dbReference type="ARBA" id="ARBA00022857"/>
    </source>
</evidence>
<dbReference type="InterPro" id="IPR013149">
    <property type="entry name" value="ADH-like_C"/>
</dbReference>
<dbReference type="PANTHER" id="PTHR48106:SF13">
    <property type="entry name" value="QUINONE OXIDOREDUCTASE-RELATED"/>
    <property type="match status" value="1"/>
</dbReference>
<evidence type="ECO:0000259" key="3">
    <source>
        <dbReference type="Pfam" id="PF00107"/>
    </source>
</evidence>
<protein>
    <submittedName>
        <fullName evidence="4">Quinone oxidoreductase 1</fullName>
        <ecNumber evidence="4">1.6.5.5</ecNumber>
    </submittedName>
</protein>
<dbReference type="STRING" id="1544416.Cocul_00686"/>
<dbReference type="PATRIC" id="fig|1544416.3.peg.687"/>
<comment type="caution">
    <text evidence="4">The sequence shown here is derived from an EMBL/GenBank/DDBJ whole genome shotgun (WGS) entry which is preliminary data.</text>
</comment>
<dbReference type="OrthoDB" id="9805883at2"/>
<dbReference type="GO" id="GO:0005829">
    <property type="term" value="C:cytosol"/>
    <property type="evidence" value="ECO:0007669"/>
    <property type="project" value="TreeGrafter"/>
</dbReference>
<name>A0A0Q0YT16_9CORY</name>
<keyword evidence="5" id="KW-1185">Reference proteome</keyword>
<keyword evidence="1" id="KW-0521">NADP</keyword>
<sequence length="295" mass="30464">MRALIWGDNRAAGVVSREDPRLGENQVLVAVQAAELAPTRPGAIPGTQGTGKILHDPQGLLPEGTLVAWAGVPGSCASLACVPRDRIVAVPRGIPPESAALALNPAMMAHVLLFSLRPVEAGSTVLINPADDPVGLISSQWAGALGARVIAVSPSGEASPHLDRAAVVRRAHVAPRRAAEVGGADIALHGTGKPGLDHALSSLRARGMLCVYGTPAQPIKRISPLDLAARGSLSLACPVAEDYVREPDGFRMRSQAVTQALAEGHITVPLGSVYSPEEAEGLGVEALRGLVALRF</sequence>
<dbReference type="GO" id="GO:0070402">
    <property type="term" value="F:NADPH binding"/>
    <property type="evidence" value="ECO:0007669"/>
    <property type="project" value="TreeGrafter"/>
</dbReference>
<gene>
    <name evidence="4" type="primary">qorA</name>
    <name evidence="4" type="ORF">Cocul_00686</name>
</gene>
<organism evidence="4 5">
    <name type="scientific">Corynebacterium oculi</name>
    <dbReference type="NCBI Taxonomy" id="1544416"/>
    <lineage>
        <taxon>Bacteria</taxon>
        <taxon>Bacillati</taxon>
        <taxon>Actinomycetota</taxon>
        <taxon>Actinomycetes</taxon>
        <taxon>Mycobacteriales</taxon>
        <taxon>Corynebacteriaceae</taxon>
        <taxon>Corynebacterium</taxon>
    </lineage>
</organism>
<dbReference type="Gene3D" id="3.40.50.720">
    <property type="entry name" value="NAD(P)-binding Rossmann-like Domain"/>
    <property type="match status" value="1"/>
</dbReference>
<proteinExistence type="predicted"/>
<keyword evidence="2 4" id="KW-0560">Oxidoreductase</keyword>
<dbReference type="Gene3D" id="3.90.180.10">
    <property type="entry name" value="Medium-chain alcohol dehydrogenases, catalytic domain"/>
    <property type="match status" value="1"/>
</dbReference>